<evidence type="ECO:0000256" key="1">
    <source>
        <dbReference type="SAM" id="MobiDB-lite"/>
    </source>
</evidence>
<dbReference type="Gene3D" id="3.40.220.10">
    <property type="entry name" value="Leucine Aminopeptidase, subunit E, domain 1"/>
    <property type="match status" value="1"/>
</dbReference>
<feature type="compositionally biased region" description="Pro residues" evidence="1">
    <location>
        <begin position="55"/>
        <end position="69"/>
    </location>
</feature>
<proteinExistence type="predicted"/>
<organism evidence="3 4">
    <name type="scientific">Frankliniella fusca</name>
    <dbReference type="NCBI Taxonomy" id="407009"/>
    <lineage>
        <taxon>Eukaryota</taxon>
        <taxon>Metazoa</taxon>
        <taxon>Ecdysozoa</taxon>
        <taxon>Arthropoda</taxon>
        <taxon>Hexapoda</taxon>
        <taxon>Insecta</taxon>
        <taxon>Pterygota</taxon>
        <taxon>Neoptera</taxon>
        <taxon>Paraneoptera</taxon>
        <taxon>Thysanoptera</taxon>
        <taxon>Terebrantia</taxon>
        <taxon>Thripoidea</taxon>
        <taxon>Thripidae</taxon>
        <taxon>Frankliniella</taxon>
    </lineage>
</organism>
<dbReference type="PANTHER" id="PTHR12521">
    <property type="entry name" value="PROTEIN C6ORF130"/>
    <property type="match status" value="1"/>
</dbReference>
<evidence type="ECO:0000313" key="4">
    <source>
        <dbReference type="Proteomes" id="UP001219518"/>
    </source>
</evidence>
<dbReference type="InterPro" id="IPR043472">
    <property type="entry name" value="Macro_dom-like"/>
</dbReference>
<dbReference type="GO" id="GO:0140291">
    <property type="term" value="P:peptidyl-glutamate ADP-deribosylation"/>
    <property type="evidence" value="ECO:0007669"/>
    <property type="project" value="TreeGrafter"/>
</dbReference>
<evidence type="ECO:0000313" key="3">
    <source>
        <dbReference type="EMBL" id="KAK3923595.1"/>
    </source>
</evidence>
<feature type="compositionally biased region" description="Polar residues" evidence="1">
    <location>
        <begin position="1"/>
        <end position="11"/>
    </location>
</feature>
<gene>
    <name evidence="3" type="ORF">KUF71_002003</name>
</gene>
<evidence type="ECO:0000259" key="2">
    <source>
        <dbReference type="PROSITE" id="PS51154"/>
    </source>
</evidence>
<dbReference type="PROSITE" id="PS51154">
    <property type="entry name" value="MACRO"/>
    <property type="match status" value="1"/>
</dbReference>
<dbReference type="PANTHER" id="PTHR12521:SF0">
    <property type="entry name" value="ADP-RIBOSE GLYCOHYDROLASE OARD1"/>
    <property type="match status" value="1"/>
</dbReference>
<sequence>MASDVSLTFTPRSIKRLRSETYASSSQSSSERPAGTVKPSSSTSATSEGTSPIPRASPPSGPPSSPPSAPGTVERSVSPDLFDDEETITAPGILAVPHNKVPESTMAKVEMHHLAYIGFKRHCLLCNGPGIDTKDNAVRHMAKFHRNLLGLGSSPEQLLEAMKRSSVVDAFVDFTKRENIKIMAARIVELWGDVFAMPTALAHAVSADLHMGAGIAVGFKEYFGKVDELKQQDKKFRDVAYIKHNSTYIFYLITKERYSDKNISPDDVLSCLVHLSALCVSLGVEEISMPRLGCGLDLLKYYDVLPLIHAAFFDSSVRVNIITPPPTFNGMAVLGDSQGVRLL</sequence>
<keyword evidence="4" id="KW-1185">Reference proteome</keyword>
<reference evidence="3" key="2">
    <citation type="journal article" date="2023" name="BMC Genomics">
        <title>Pest status, molecular evolution, and epigenetic factors derived from the genome assembly of Frankliniella fusca, a thysanopteran phytovirus vector.</title>
        <authorList>
            <person name="Catto M.A."/>
            <person name="Labadie P.E."/>
            <person name="Jacobson A.L."/>
            <person name="Kennedy G.G."/>
            <person name="Srinivasan R."/>
            <person name="Hunt B.G."/>
        </authorList>
    </citation>
    <scope>NUCLEOTIDE SEQUENCE</scope>
    <source>
        <strain evidence="3">PL_HMW_Pooled</strain>
    </source>
</reference>
<dbReference type="InterPro" id="IPR002589">
    <property type="entry name" value="Macro_dom"/>
</dbReference>
<dbReference type="InterPro" id="IPR050892">
    <property type="entry name" value="ADP-ribose_metab_enzymes"/>
</dbReference>
<dbReference type="EMBL" id="JAHWGI010001147">
    <property type="protein sequence ID" value="KAK3923595.1"/>
    <property type="molecule type" value="Genomic_DNA"/>
</dbReference>
<feature type="compositionally biased region" description="Low complexity" evidence="1">
    <location>
        <begin position="40"/>
        <end position="54"/>
    </location>
</feature>
<dbReference type="Proteomes" id="UP001219518">
    <property type="component" value="Unassembled WGS sequence"/>
</dbReference>
<comment type="caution">
    <text evidence="3">The sequence shown here is derived from an EMBL/GenBank/DDBJ whole genome shotgun (WGS) entry which is preliminary data.</text>
</comment>
<accession>A0AAE1HN25</accession>
<name>A0AAE1HN25_9NEOP</name>
<reference evidence="3" key="1">
    <citation type="submission" date="2021-07" db="EMBL/GenBank/DDBJ databases">
        <authorList>
            <person name="Catto M.A."/>
            <person name="Jacobson A."/>
            <person name="Kennedy G."/>
            <person name="Labadie P."/>
            <person name="Hunt B.G."/>
            <person name="Srinivasan R."/>
        </authorList>
    </citation>
    <scope>NUCLEOTIDE SEQUENCE</scope>
    <source>
        <strain evidence="3">PL_HMW_Pooled</strain>
        <tissue evidence="3">Head</tissue>
    </source>
</reference>
<dbReference type="SUPFAM" id="SSF52949">
    <property type="entry name" value="Macro domain-like"/>
    <property type="match status" value="1"/>
</dbReference>
<feature type="domain" description="Macro" evidence="2">
    <location>
        <begin position="174"/>
        <end position="343"/>
    </location>
</feature>
<protein>
    <submittedName>
        <fullName evidence="3">ADP-ribose glycohydrolase OARD1</fullName>
    </submittedName>
</protein>
<feature type="region of interest" description="Disordered" evidence="1">
    <location>
        <begin position="1"/>
        <end position="77"/>
    </location>
</feature>
<dbReference type="AlphaFoldDB" id="A0AAE1HN25"/>
<dbReference type="CDD" id="cd02901">
    <property type="entry name" value="Macro_Poa1p-like"/>
    <property type="match status" value="1"/>
</dbReference>